<evidence type="ECO:0000313" key="3">
    <source>
        <dbReference type="Proteomes" id="UP000030185"/>
    </source>
</evidence>
<dbReference type="Proteomes" id="UP000030185">
    <property type="component" value="Unassembled WGS sequence"/>
</dbReference>
<dbReference type="EMBL" id="BBLT01000001">
    <property type="protein sequence ID" value="GAL83084.1"/>
    <property type="molecule type" value="Genomic_DNA"/>
</dbReference>
<dbReference type="RefSeq" id="WP_045457466.1">
    <property type="nucleotide sequence ID" value="NZ_BBLT01000001.1"/>
</dbReference>
<keyword evidence="1" id="KW-0812">Transmembrane</keyword>
<feature type="transmembrane region" description="Helical" evidence="1">
    <location>
        <begin position="89"/>
        <end position="109"/>
    </location>
</feature>
<evidence type="ECO:0000313" key="2">
    <source>
        <dbReference type="EMBL" id="GAL83084.1"/>
    </source>
</evidence>
<dbReference type="OrthoDB" id="6402664at2"/>
<protein>
    <recommendedName>
        <fullName evidence="4">Phage holin family protein</fullName>
    </recommendedName>
</protein>
<name>A0A098L9L2_9BACT</name>
<reference evidence="2 3" key="1">
    <citation type="submission" date="2014-09" db="EMBL/GenBank/DDBJ databases">
        <title>Sporocytophaga myxococcoides PG-01 genome sequencing.</title>
        <authorList>
            <person name="Liu L."/>
            <person name="Gao P.J."/>
            <person name="Chen G.J."/>
            <person name="Wang L.S."/>
        </authorList>
    </citation>
    <scope>NUCLEOTIDE SEQUENCE [LARGE SCALE GENOMIC DNA]</scope>
    <source>
        <strain evidence="2 3">PG-01</strain>
    </source>
</reference>
<feature type="transmembrane region" description="Helical" evidence="1">
    <location>
        <begin position="32"/>
        <end position="50"/>
    </location>
</feature>
<dbReference type="Pfam" id="PF04020">
    <property type="entry name" value="Phage_holin_4_2"/>
    <property type="match status" value="1"/>
</dbReference>
<feature type="transmembrane region" description="Helical" evidence="1">
    <location>
        <begin position="7"/>
        <end position="26"/>
    </location>
</feature>
<dbReference type="AlphaFoldDB" id="A0A098L9L2"/>
<keyword evidence="3" id="KW-1185">Reference proteome</keyword>
<dbReference type="eggNOG" id="COG1950">
    <property type="taxonomic scope" value="Bacteria"/>
</dbReference>
<dbReference type="PANTHER" id="PTHR37309:SF1">
    <property type="entry name" value="SLR0284 PROTEIN"/>
    <property type="match status" value="1"/>
</dbReference>
<accession>A0A098L9L2</accession>
<dbReference type="STRING" id="153721.MYP_310"/>
<sequence>MKFIIHLLVDSFAVWLVSAILPGVSVKSFSTAIWVAILLGIINATLGWVLKILAFPFNWLTLGLVNFIISVLMIMLVDKLVKGFEIKNFWWAVVFAILISIVNNIVYWIF</sequence>
<evidence type="ECO:0008006" key="4">
    <source>
        <dbReference type="Google" id="ProtNLM"/>
    </source>
</evidence>
<keyword evidence="1" id="KW-1133">Transmembrane helix</keyword>
<proteinExistence type="predicted"/>
<evidence type="ECO:0000256" key="1">
    <source>
        <dbReference type="SAM" id="Phobius"/>
    </source>
</evidence>
<feature type="transmembrane region" description="Helical" evidence="1">
    <location>
        <begin position="57"/>
        <end position="77"/>
    </location>
</feature>
<dbReference type="InterPro" id="IPR007165">
    <property type="entry name" value="Phage_holin_4_2"/>
</dbReference>
<organism evidence="2 3">
    <name type="scientific">Sporocytophaga myxococcoides</name>
    <dbReference type="NCBI Taxonomy" id="153721"/>
    <lineage>
        <taxon>Bacteria</taxon>
        <taxon>Pseudomonadati</taxon>
        <taxon>Bacteroidota</taxon>
        <taxon>Cytophagia</taxon>
        <taxon>Cytophagales</taxon>
        <taxon>Cytophagaceae</taxon>
        <taxon>Sporocytophaga</taxon>
    </lineage>
</organism>
<keyword evidence="1" id="KW-0472">Membrane</keyword>
<comment type="caution">
    <text evidence="2">The sequence shown here is derived from an EMBL/GenBank/DDBJ whole genome shotgun (WGS) entry which is preliminary data.</text>
</comment>
<dbReference type="PANTHER" id="PTHR37309">
    <property type="entry name" value="SLR0284 PROTEIN"/>
    <property type="match status" value="1"/>
</dbReference>
<gene>
    <name evidence="2" type="ORF">MYP_310</name>
</gene>